<dbReference type="Pfam" id="PF06898">
    <property type="entry name" value="YqfD"/>
    <property type="match status" value="1"/>
</dbReference>
<feature type="transmembrane region" description="Helical" evidence="1">
    <location>
        <begin position="88"/>
        <end position="110"/>
    </location>
</feature>
<reference evidence="2 3" key="1">
    <citation type="submission" date="2018-03" db="EMBL/GenBank/DDBJ databases">
        <title>Genome sequence of Clostridium vincentii DSM 10228.</title>
        <authorList>
            <person name="Poehlein A."/>
            <person name="Daniel R."/>
        </authorList>
    </citation>
    <scope>NUCLEOTIDE SEQUENCE [LARGE SCALE GENOMIC DNA]</scope>
    <source>
        <strain evidence="2 3">DSM 10228</strain>
    </source>
</reference>
<keyword evidence="3" id="KW-1185">Reference proteome</keyword>
<dbReference type="NCBIfam" id="TIGR02876">
    <property type="entry name" value="spore_yqfD"/>
    <property type="match status" value="1"/>
</dbReference>
<dbReference type="EMBL" id="PVXQ01000004">
    <property type="protein sequence ID" value="PRR83920.1"/>
    <property type="molecule type" value="Genomic_DNA"/>
</dbReference>
<keyword evidence="1" id="KW-1133">Transmembrane helix</keyword>
<comment type="caution">
    <text evidence="2">The sequence shown here is derived from an EMBL/GenBank/DDBJ whole genome shotgun (WGS) entry which is preliminary data.</text>
</comment>
<protein>
    <submittedName>
        <fullName evidence="2">Putative stage IV sporulation protein YqfD</fullName>
    </submittedName>
</protein>
<proteinExistence type="predicted"/>
<gene>
    <name evidence="2" type="ORF">CLVI_05740</name>
</gene>
<dbReference type="InterPro" id="IPR010690">
    <property type="entry name" value="YqfD"/>
</dbReference>
<dbReference type="AlphaFoldDB" id="A0A2T0BJ75"/>
<evidence type="ECO:0000313" key="2">
    <source>
        <dbReference type="EMBL" id="PRR83920.1"/>
    </source>
</evidence>
<accession>A0A2T0BJ75</accession>
<sequence>MRFLEKFKIGRITLEVSAPVPEKFLNLLWNKGVRIKYVNRININTLSLEIGYGEYKEVEKAAKKCKAKIRIVSRDGLIFLIIRVKRKISLLAGVLVFLGGLYLLSTHLWAIEITTKQNVAPFEIRKQLADLGIKPGLSKNNINVYTLEKKIEDVNSNILWIRARIEGSTLKVVIEEKVAPPKIIKVDTVGDCVAKMDGEIKRIYIKSGTSNVAPGDMIKEGDVLIKGIEGKEGGEYSVDATGTVIANTFYEKEMEIKTSGTKLEKTGEKDNDIYLEFFNKKIYLKKAINNFKYYDTIDNKKGFINQVTYFEREKNEIKINQEEAVVDATVQLEESLSKALSNDVKISNKEVHVEDIGDGVIRIKVMFLVEQNIAG</sequence>
<keyword evidence="1" id="KW-0812">Transmembrane</keyword>
<organism evidence="2 3">
    <name type="scientific">Clostridium vincentii</name>
    <dbReference type="NCBI Taxonomy" id="52704"/>
    <lineage>
        <taxon>Bacteria</taxon>
        <taxon>Bacillati</taxon>
        <taxon>Bacillota</taxon>
        <taxon>Clostridia</taxon>
        <taxon>Eubacteriales</taxon>
        <taxon>Clostridiaceae</taxon>
        <taxon>Clostridium</taxon>
    </lineage>
</organism>
<evidence type="ECO:0000313" key="3">
    <source>
        <dbReference type="Proteomes" id="UP000239471"/>
    </source>
</evidence>
<keyword evidence="1" id="KW-0472">Membrane</keyword>
<dbReference type="Proteomes" id="UP000239471">
    <property type="component" value="Unassembled WGS sequence"/>
</dbReference>
<dbReference type="RefSeq" id="WP_106058608.1">
    <property type="nucleotide sequence ID" value="NZ_PVXQ01000004.1"/>
</dbReference>
<dbReference type="OrthoDB" id="1640349at2"/>
<evidence type="ECO:0000256" key="1">
    <source>
        <dbReference type="SAM" id="Phobius"/>
    </source>
</evidence>
<name>A0A2T0BJ75_9CLOT</name>